<protein>
    <recommendedName>
        <fullName evidence="5">Peptidase A1 domain-containing protein</fullName>
    </recommendedName>
</protein>
<dbReference type="PROSITE" id="PS00141">
    <property type="entry name" value="ASP_PROTEASE"/>
    <property type="match status" value="1"/>
</dbReference>
<evidence type="ECO:0000259" key="5">
    <source>
        <dbReference type="PROSITE" id="PS51767"/>
    </source>
</evidence>
<dbReference type="SUPFAM" id="SSF50630">
    <property type="entry name" value="Acid proteases"/>
    <property type="match status" value="1"/>
</dbReference>
<name>A0A8H5HNA4_9AGAR</name>
<dbReference type="PRINTS" id="PR00792">
    <property type="entry name" value="PEPSIN"/>
</dbReference>
<feature type="domain" description="Peptidase A1" evidence="5">
    <location>
        <begin position="94"/>
        <end position="433"/>
    </location>
</feature>
<keyword evidence="4" id="KW-0732">Signal</keyword>
<dbReference type="AlphaFoldDB" id="A0A8H5HNA4"/>
<accession>A0A8H5HNA4</accession>
<dbReference type="PANTHER" id="PTHR47966">
    <property type="entry name" value="BETA-SITE APP-CLEAVING ENZYME, ISOFORM A-RELATED"/>
    <property type="match status" value="1"/>
</dbReference>
<sequence length="443" mass="46942">MSFATIRSLVSVTFILLSLRVVANPTPTSIVTVADLPVQAAFTVPIQKIVNTTGGINIAQSGRARWSSSQKVFLQPPPAQPGTSVNATNQVITYTMKLGVGSGTYQDMIVDTGSSNTWVGANYSNPYEPSEQSSSTYGIVQVTYGSGLMFGREIIDIVNLAPGFTIEGQSIGSAIFAFGFNGFDGIAGFGPVDLTKGTVTALLPPSGNSQTVATLMNNIHAQTGIPEILGVYFAPEGLSSENGQLAFGGIDQSKIVSGGIGGVFPTSGQYWGVPSTNFEYGNTSIGGQQTCIADTGTTFLYMSSDAFQGYQNLTGATLDSTTGLLYITSDQYSNLKNLNINIAETVRIIVLELSIANLPHIISQMKQFYLTPNAQIFPRALNKGIGGDPNKIYLVAASSGTGSGSDLNCIIGLVFLERWYSFYNTQNQTIGFWQTSLTNANTN</sequence>
<dbReference type="GO" id="GO:0006508">
    <property type="term" value="P:proteolysis"/>
    <property type="evidence" value="ECO:0007669"/>
    <property type="project" value="UniProtKB-KW"/>
</dbReference>
<reference evidence="6 7" key="1">
    <citation type="journal article" date="2020" name="ISME J.">
        <title>Uncovering the hidden diversity of litter-decomposition mechanisms in mushroom-forming fungi.</title>
        <authorList>
            <person name="Floudas D."/>
            <person name="Bentzer J."/>
            <person name="Ahren D."/>
            <person name="Johansson T."/>
            <person name="Persson P."/>
            <person name="Tunlid A."/>
        </authorList>
    </citation>
    <scope>NUCLEOTIDE SEQUENCE [LARGE SCALE GENOMIC DNA]</scope>
    <source>
        <strain evidence="6 7">CBS 406.79</strain>
    </source>
</reference>
<dbReference type="PANTHER" id="PTHR47966:SF75">
    <property type="entry name" value="ENDOPEPTIDASE (CTSD), PUTATIVE (AFU_ORTHOLOGUE AFUA_4G07040)-RELATED"/>
    <property type="match status" value="1"/>
</dbReference>
<dbReference type="EMBL" id="JAACJN010000035">
    <property type="protein sequence ID" value="KAF5386463.1"/>
    <property type="molecule type" value="Genomic_DNA"/>
</dbReference>
<keyword evidence="2 3" id="KW-0064">Aspartyl protease</keyword>
<dbReference type="Pfam" id="PF00026">
    <property type="entry name" value="Asp"/>
    <property type="match status" value="1"/>
</dbReference>
<comment type="caution">
    <text evidence="6">The sequence shown here is derived from an EMBL/GenBank/DDBJ whole genome shotgun (WGS) entry which is preliminary data.</text>
</comment>
<dbReference type="InterPro" id="IPR001969">
    <property type="entry name" value="Aspartic_peptidase_AS"/>
</dbReference>
<evidence type="ECO:0000256" key="3">
    <source>
        <dbReference type="RuleBase" id="RU000454"/>
    </source>
</evidence>
<dbReference type="CDD" id="cd05471">
    <property type="entry name" value="pepsin_like"/>
    <property type="match status" value="1"/>
</dbReference>
<evidence type="ECO:0000313" key="7">
    <source>
        <dbReference type="Proteomes" id="UP000518752"/>
    </source>
</evidence>
<keyword evidence="3" id="KW-0645">Protease</keyword>
<gene>
    <name evidence="6" type="ORF">D9757_005904</name>
</gene>
<proteinExistence type="inferred from homology"/>
<dbReference type="GO" id="GO:0004190">
    <property type="term" value="F:aspartic-type endopeptidase activity"/>
    <property type="evidence" value="ECO:0007669"/>
    <property type="project" value="UniProtKB-KW"/>
</dbReference>
<evidence type="ECO:0000256" key="1">
    <source>
        <dbReference type="ARBA" id="ARBA00007447"/>
    </source>
</evidence>
<dbReference type="InterPro" id="IPR001461">
    <property type="entry name" value="Aspartic_peptidase_A1"/>
</dbReference>
<dbReference type="InterPro" id="IPR021109">
    <property type="entry name" value="Peptidase_aspartic_dom_sf"/>
</dbReference>
<dbReference type="OrthoDB" id="660550at2759"/>
<organism evidence="6 7">
    <name type="scientific">Collybiopsis confluens</name>
    <dbReference type="NCBI Taxonomy" id="2823264"/>
    <lineage>
        <taxon>Eukaryota</taxon>
        <taxon>Fungi</taxon>
        <taxon>Dikarya</taxon>
        <taxon>Basidiomycota</taxon>
        <taxon>Agaricomycotina</taxon>
        <taxon>Agaricomycetes</taxon>
        <taxon>Agaricomycetidae</taxon>
        <taxon>Agaricales</taxon>
        <taxon>Marasmiineae</taxon>
        <taxon>Omphalotaceae</taxon>
        <taxon>Collybiopsis</taxon>
    </lineage>
</organism>
<dbReference type="InterPro" id="IPR033121">
    <property type="entry name" value="PEPTIDASE_A1"/>
</dbReference>
<evidence type="ECO:0000256" key="4">
    <source>
        <dbReference type="SAM" id="SignalP"/>
    </source>
</evidence>
<evidence type="ECO:0000313" key="6">
    <source>
        <dbReference type="EMBL" id="KAF5386463.1"/>
    </source>
</evidence>
<feature type="chain" id="PRO_5034103848" description="Peptidase A1 domain-containing protein" evidence="4">
    <location>
        <begin position="24"/>
        <end position="443"/>
    </location>
</feature>
<keyword evidence="7" id="KW-1185">Reference proteome</keyword>
<dbReference type="Proteomes" id="UP000518752">
    <property type="component" value="Unassembled WGS sequence"/>
</dbReference>
<keyword evidence="3" id="KW-0378">Hydrolase</keyword>
<comment type="similarity">
    <text evidence="1 3">Belongs to the peptidase A1 family.</text>
</comment>
<dbReference type="Gene3D" id="2.40.70.10">
    <property type="entry name" value="Acid Proteases"/>
    <property type="match status" value="2"/>
</dbReference>
<evidence type="ECO:0000256" key="2">
    <source>
        <dbReference type="ARBA" id="ARBA00022750"/>
    </source>
</evidence>
<dbReference type="InterPro" id="IPR034164">
    <property type="entry name" value="Pepsin-like_dom"/>
</dbReference>
<dbReference type="PROSITE" id="PS51767">
    <property type="entry name" value="PEPTIDASE_A1"/>
    <property type="match status" value="1"/>
</dbReference>
<feature type="signal peptide" evidence="4">
    <location>
        <begin position="1"/>
        <end position="23"/>
    </location>
</feature>